<organism evidence="5 6">
    <name type="scientific">Sphaeroforma arctica JP610</name>
    <dbReference type="NCBI Taxonomy" id="667725"/>
    <lineage>
        <taxon>Eukaryota</taxon>
        <taxon>Ichthyosporea</taxon>
        <taxon>Ichthyophonida</taxon>
        <taxon>Sphaeroforma</taxon>
    </lineage>
</organism>
<keyword evidence="6" id="KW-1185">Reference proteome</keyword>
<evidence type="ECO:0000313" key="5">
    <source>
        <dbReference type="EMBL" id="KNC73449.1"/>
    </source>
</evidence>
<dbReference type="GO" id="GO:0141052">
    <property type="term" value="F:histone H3 demethylase activity"/>
    <property type="evidence" value="ECO:0007669"/>
    <property type="project" value="UniProtKB-ARBA"/>
</dbReference>
<dbReference type="STRING" id="667725.A0A0L0F9Q0"/>
<evidence type="ECO:0000259" key="4">
    <source>
        <dbReference type="PROSITE" id="PS51184"/>
    </source>
</evidence>
<accession>A0A0L0F9Q0</accession>
<dbReference type="InterPro" id="IPR003347">
    <property type="entry name" value="JmjC_dom"/>
</dbReference>
<dbReference type="GO" id="GO:0000785">
    <property type="term" value="C:chromatin"/>
    <property type="evidence" value="ECO:0007669"/>
    <property type="project" value="TreeGrafter"/>
</dbReference>
<proteinExistence type="predicted"/>
<dbReference type="PANTHER" id="PTHR10694:SF33">
    <property type="entry name" value="LYSINE-SPECIFIC DEMETHYLASE 5"/>
    <property type="match status" value="1"/>
</dbReference>
<feature type="transmembrane region" description="Helical" evidence="3">
    <location>
        <begin position="20"/>
        <end position="43"/>
    </location>
</feature>
<dbReference type="Gene3D" id="2.60.120.650">
    <property type="entry name" value="Cupin"/>
    <property type="match status" value="1"/>
</dbReference>
<evidence type="ECO:0000256" key="3">
    <source>
        <dbReference type="SAM" id="Phobius"/>
    </source>
</evidence>
<dbReference type="GeneID" id="25914493"/>
<dbReference type="GO" id="GO:0005634">
    <property type="term" value="C:nucleus"/>
    <property type="evidence" value="ECO:0007669"/>
    <property type="project" value="TreeGrafter"/>
</dbReference>
<protein>
    <recommendedName>
        <fullName evidence="4">JmjC domain-containing protein</fullName>
    </recommendedName>
</protein>
<gene>
    <name evidence="5" type="ORF">SARC_13989</name>
</gene>
<dbReference type="SMART" id="SM00558">
    <property type="entry name" value="JmjC"/>
    <property type="match status" value="1"/>
</dbReference>
<evidence type="ECO:0000256" key="1">
    <source>
        <dbReference type="ARBA" id="ARBA00022723"/>
    </source>
</evidence>
<keyword evidence="3" id="KW-1133">Transmembrane helix</keyword>
<evidence type="ECO:0000313" key="6">
    <source>
        <dbReference type="Proteomes" id="UP000054560"/>
    </source>
</evidence>
<reference evidence="5 6" key="1">
    <citation type="submission" date="2011-02" db="EMBL/GenBank/DDBJ databases">
        <title>The Genome Sequence of Sphaeroforma arctica JP610.</title>
        <authorList>
            <consortium name="The Broad Institute Genome Sequencing Platform"/>
            <person name="Russ C."/>
            <person name="Cuomo C."/>
            <person name="Young S.K."/>
            <person name="Zeng Q."/>
            <person name="Gargeya S."/>
            <person name="Alvarado L."/>
            <person name="Berlin A."/>
            <person name="Chapman S.B."/>
            <person name="Chen Z."/>
            <person name="Freedman E."/>
            <person name="Gellesch M."/>
            <person name="Goldberg J."/>
            <person name="Griggs A."/>
            <person name="Gujja S."/>
            <person name="Heilman E."/>
            <person name="Heiman D."/>
            <person name="Howarth C."/>
            <person name="Mehta T."/>
            <person name="Neiman D."/>
            <person name="Pearson M."/>
            <person name="Roberts A."/>
            <person name="Saif S."/>
            <person name="Shea T."/>
            <person name="Shenoy N."/>
            <person name="Sisk P."/>
            <person name="Stolte C."/>
            <person name="Sykes S."/>
            <person name="White J."/>
            <person name="Yandava C."/>
            <person name="Burger G."/>
            <person name="Gray M.W."/>
            <person name="Holland P.W.H."/>
            <person name="King N."/>
            <person name="Lang F.B.F."/>
            <person name="Roger A.J."/>
            <person name="Ruiz-Trillo I."/>
            <person name="Haas B."/>
            <person name="Nusbaum C."/>
            <person name="Birren B."/>
        </authorList>
    </citation>
    <scope>NUCLEOTIDE SEQUENCE [LARGE SCALE GENOMIC DNA]</scope>
    <source>
        <strain evidence="5 6">JP610</strain>
    </source>
</reference>
<keyword evidence="2" id="KW-0408">Iron</keyword>
<evidence type="ECO:0000256" key="2">
    <source>
        <dbReference type="ARBA" id="ARBA00023004"/>
    </source>
</evidence>
<keyword evidence="3" id="KW-0472">Membrane</keyword>
<feature type="domain" description="JmjC" evidence="4">
    <location>
        <begin position="7"/>
        <end position="150"/>
    </location>
</feature>
<dbReference type="Pfam" id="PF02373">
    <property type="entry name" value="JmjC"/>
    <property type="match status" value="1"/>
</dbReference>
<dbReference type="GO" id="GO:0010468">
    <property type="term" value="P:regulation of gene expression"/>
    <property type="evidence" value="ECO:0007669"/>
    <property type="project" value="TreeGrafter"/>
</dbReference>
<dbReference type="GO" id="GO:0046872">
    <property type="term" value="F:metal ion binding"/>
    <property type="evidence" value="ECO:0007669"/>
    <property type="project" value="UniProtKB-KW"/>
</dbReference>
<sequence>SEHLGRKYADDGWNLNNMPMLYNSLFGVFDQAITGMTVPWMYIGMIFSTFAWHVEDHYTYSINYNHFGAPKTWYGVPGSMADRFDEVFKNTVPELFEAEPDLMNHLVTILNPSVFVDKNISVCRTDQREGEFVITFPQAYHAGFNQVRAI</sequence>
<dbReference type="RefSeq" id="XP_014147351.1">
    <property type="nucleotide sequence ID" value="XM_014291876.1"/>
</dbReference>
<dbReference type="SUPFAM" id="SSF51197">
    <property type="entry name" value="Clavaminate synthase-like"/>
    <property type="match status" value="1"/>
</dbReference>
<name>A0A0L0F9Q0_9EUKA</name>
<dbReference type="PROSITE" id="PS51184">
    <property type="entry name" value="JMJC"/>
    <property type="match status" value="1"/>
</dbReference>
<dbReference type="AlphaFoldDB" id="A0A0L0F9Q0"/>
<dbReference type="EMBL" id="KQ245604">
    <property type="protein sequence ID" value="KNC73449.1"/>
    <property type="molecule type" value="Genomic_DNA"/>
</dbReference>
<dbReference type="OrthoDB" id="1678912at2759"/>
<feature type="non-terminal residue" evidence="5">
    <location>
        <position position="1"/>
    </location>
</feature>
<dbReference type="eggNOG" id="KOG1246">
    <property type="taxonomic scope" value="Eukaryota"/>
</dbReference>
<keyword evidence="3" id="KW-0812">Transmembrane</keyword>
<keyword evidence="1" id="KW-0479">Metal-binding</keyword>
<dbReference type="Proteomes" id="UP000054560">
    <property type="component" value="Unassembled WGS sequence"/>
</dbReference>
<dbReference type="PANTHER" id="PTHR10694">
    <property type="entry name" value="LYSINE-SPECIFIC DEMETHYLASE"/>
    <property type="match status" value="1"/>
</dbReference>